<dbReference type="NCBIfam" id="TIGR01509">
    <property type="entry name" value="HAD-SF-IA-v3"/>
    <property type="match status" value="1"/>
</dbReference>
<dbReference type="Proteomes" id="UP000649179">
    <property type="component" value="Unassembled WGS sequence"/>
</dbReference>
<evidence type="ECO:0000313" key="1">
    <source>
        <dbReference type="EMBL" id="GGF50618.1"/>
    </source>
</evidence>
<evidence type="ECO:0000313" key="2">
    <source>
        <dbReference type="Proteomes" id="UP000649179"/>
    </source>
</evidence>
<reference evidence="1" key="1">
    <citation type="journal article" date="2014" name="Int. J. Syst. Evol. Microbiol.">
        <title>Complete genome sequence of Corynebacterium casei LMG S-19264T (=DSM 44701T), isolated from a smear-ripened cheese.</title>
        <authorList>
            <consortium name="US DOE Joint Genome Institute (JGI-PGF)"/>
            <person name="Walter F."/>
            <person name="Albersmeier A."/>
            <person name="Kalinowski J."/>
            <person name="Ruckert C."/>
        </authorList>
    </citation>
    <scope>NUCLEOTIDE SEQUENCE</scope>
    <source>
        <strain evidence="1">CGMCC 1.16067</strain>
    </source>
</reference>
<sequence>MTALLLGSISAVADTSELQRQAFNRAFTEHGLDWRWDREEYRSLLGTNGGRDRVAAYAAERGEDVDAEAVHATKSRLFRESLADGVEPRAGVMETVAAAREKGVKVALVTTTSPENVAALLDALPELSADDLDLVVDATHVEVPKPDPAVYAYAMKRLGELPEDCVAVEDNPGGLTAATVAGVRCIAFPNANTAALEFPGAERTVDHLTADLVA</sequence>
<proteinExistence type="predicted"/>
<dbReference type="InterPro" id="IPR036412">
    <property type="entry name" value="HAD-like_sf"/>
</dbReference>
<name>A0A917BLB1_9ACTN</name>
<dbReference type="InterPro" id="IPR044999">
    <property type="entry name" value="CbbY-like"/>
</dbReference>
<dbReference type="InterPro" id="IPR006439">
    <property type="entry name" value="HAD-SF_hydro_IA"/>
</dbReference>
<dbReference type="PRINTS" id="PR00413">
    <property type="entry name" value="HADHALOGNASE"/>
</dbReference>
<dbReference type="RefSeq" id="WP_188780132.1">
    <property type="nucleotide sequence ID" value="NZ_BMKQ01000001.1"/>
</dbReference>
<dbReference type="InterPro" id="IPR023214">
    <property type="entry name" value="HAD_sf"/>
</dbReference>
<reference evidence="1" key="2">
    <citation type="submission" date="2020-09" db="EMBL/GenBank/DDBJ databases">
        <authorList>
            <person name="Sun Q."/>
            <person name="Zhou Y."/>
        </authorList>
    </citation>
    <scope>NUCLEOTIDE SEQUENCE</scope>
    <source>
        <strain evidence="1">CGMCC 1.16067</strain>
    </source>
</reference>
<dbReference type="InterPro" id="IPR023198">
    <property type="entry name" value="PGP-like_dom2"/>
</dbReference>
<dbReference type="Pfam" id="PF00702">
    <property type="entry name" value="Hydrolase"/>
    <property type="match status" value="1"/>
</dbReference>
<protein>
    <submittedName>
        <fullName evidence="1">Protein CbbY</fullName>
    </submittedName>
</protein>
<dbReference type="SUPFAM" id="SSF56784">
    <property type="entry name" value="HAD-like"/>
    <property type="match status" value="1"/>
</dbReference>
<dbReference type="PANTHER" id="PTHR42896:SF2">
    <property type="entry name" value="CBBY-LIKE PROTEIN"/>
    <property type="match status" value="1"/>
</dbReference>
<keyword evidence="2" id="KW-1185">Reference proteome</keyword>
<dbReference type="AlphaFoldDB" id="A0A917BLB1"/>
<dbReference type="GO" id="GO:0016787">
    <property type="term" value="F:hydrolase activity"/>
    <property type="evidence" value="ECO:0007669"/>
    <property type="project" value="InterPro"/>
</dbReference>
<dbReference type="EMBL" id="BMKQ01000001">
    <property type="protein sequence ID" value="GGF50618.1"/>
    <property type="molecule type" value="Genomic_DNA"/>
</dbReference>
<dbReference type="PANTHER" id="PTHR42896">
    <property type="entry name" value="XYLULOSE-1,5-BISPHOSPHATE (XUBP) PHOSPHATASE"/>
    <property type="match status" value="1"/>
</dbReference>
<dbReference type="Gene3D" id="1.10.150.240">
    <property type="entry name" value="Putative phosphatase, domain 2"/>
    <property type="match status" value="1"/>
</dbReference>
<organism evidence="1 2">
    <name type="scientific">Marmoricola endophyticus</name>
    <dbReference type="NCBI Taxonomy" id="2040280"/>
    <lineage>
        <taxon>Bacteria</taxon>
        <taxon>Bacillati</taxon>
        <taxon>Actinomycetota</taxon>
        <taxon>Actinomycetes</taxon>
        <taxon>Propionibacteriales</taxon>
        <taxon>Nocardioidaceae</taxon>
        <taxon>Marmoricola</taxon>
    </lineage>
</organism>
<gene>
    <name evidence="1" type="primary">cbbY</name>
    <name evidence="1" type="ORF">GCM10011519_25720</name>
</gene>
<comment type="caution">
    <text evidence="1">The sequence shown here is derived from an EMBL/GenBank/DDBJ whole genome shotgun (WGS) entry which is preliminary data.</text>
</comment>
<accession>A0A917BLB1</accession>
<dbReference type="Gene3D" id="3.40.50.1000">
    <property type="entry name" value="HAD superfamily/HAD-like"/>
    <property type="match status" value="1"/>
</dbReference>